<feature type="compositionally biased region" description="Basic and acidic residues" evidence="1">
    <location>
        <begin position="543"/>
        <end position="554"/>
    </location>
</feature>
<feature type="region of interest" description="Disordered" evidence="1">
    <location>
        <begin position="504"/>
        <end position="671"/>
    </location>
</feature>
<feature type="compositionally biased region" description="Polar residues" evidence="1">
    <location>
        <begin position="622"/>
        <end position="649"/>
    </location>
</feature>
<dbReference type="InterPro" id="IPR012674">
    <property type="entry name" value="Calycin"/>
</dbReference>
<reference evidence="2" key="2">
    <citation type="submission" date="2021-09" db="EMBL/GenBank/DDBJ databases">
        <authorList>
            <person name="Jia N."/>
            <person name="Wang J."/>
            <person name="Shi W."/>
            <person name="Du L."/>
            <person name="Sun Y."/>
            <person name="Zhan W."/>
            <person name="Jiang J."/>
            <person name="Wang Q."/>
            <person name="Zhang B."/>
            <person name="Ji P."/>
            <person name="Sakyi L.B."/>
            <person name="Cui X."/>
            <person name="Yuan T."/>
            <person name="Jiang B."/>
            <person name="Yang W."/>
            <person name="Lam T.T.-Y."/>
            <person name="Chang Q."/>
            <person name="Ding S."/>
            <person name="Wang X."/>
            <person name="Zhu J."/>
            <person name="Ruan X."/>
            <person name="Zhao L."/>
            <person name="Wei J."/>
            <person name="Que T."/>
            <person name="Du C."/>
            <person name="Cheng J."/>
            <person name="Dai P."/>
            <person name="Han X."/>
            <person name="Huang E."/>
            <person name="Gao Y."/>
            <person name="Liu J."/>
            <person name="Shao H."/>
            <person name="Ye R."/>
            <person name="Li L."/>
            <person name="Wei W."/>
            <person name="Wang X."/>
            <person name="Wang C."/>
            <person name="Huo Q."/>
            <person name="Li W."/>
            <person name="Guo W."/>
            <person name="Chen H."/>
            <person name="Chen S."/>
            <person name="Zhou L."/>
            <person name="Zhou L."/>
            <person name="Ni X."/>
            <person name="Tian J."/>
            <person name="Zhou Y."/>
            <person name="Sheng Y."/>
            <person name="Liu T."/>
            <person name="Pan Y."/>
            <person name="Xia L."/>
            <person name="Li J."/>
            <person name="Zhao F."/>
            <person name="Cao W."/>
        </authorList>
    </citation>
    <scope>NUCLEOTIDE SEQUENCE</scope>
    <source>
        <strain evidence="2">Rsan-2018</strain>
        <tissue evidence="2">Larvae</tissue>
    </source>
</reference>
<dbReference type="SUPFAM" id="SSF50156">
    <property type="entry name" value="PDZ domain-like"/>
    <property type="match status" value="1"/>
</dbReference>
<name>A0A9D4Q0Q0_RHISA</name>
<dbReference type="PANTHER" id="PTHR11324:SF16">
    <property type="entry name" value="PDZ DOMAIN-CONTAINING PROTEIN 2"/>
    <property type="match status" value="1"/>
</dbReference>
<feature type="region of interest" description="Disordered" evidence="1">
    <location>
        <begin position="336"/>
        <end position="490"/>
    </location>
</feature>
<evidence type="ECO:0000256" key="1">
    <source>
        <dbReference type="SAM" id="MobiDB-lite"/>
    </source>
</evidence>
<dbReference type="AlphaFoldDB" id="A0A9D4Q0Q0"/>
<evidence type="ECO:0000313" key="2">
    <source>
        <dbReference type="EMBL" id="KAH7962360.1"/>
    </source>
</evidence>
<dbReference type="Proteomes" id="UP000821837">
    <property type="component" value="Chromosome 3"/>
</dbReference>
<gene>
    <name evidence="2" type="ORF">HPB52_015695</name>
</gene>
<feature type="compositionally biased region" description="Basic and acidic residues" evidence="1">
    <location>
        <begin position="650"/>
        <end position="661"/>
    </location>
</feature>
<organism evidence="2 3">
    <name type="scientific">Rhipicephalus sanguineus</name>
    <name type="common">Brown dog tick</name>
    <name type="synonym">Ixodes sanguineus</name>
    <dbReference type="NCBI Taxonomy" id="34632"/>
    <lineage>
        <taxon>Eukaryota</taxon>
        <taxon>Metazoa</taxon>
        <taxon>Ecdysozoa</taxon>
        <taxon>Arthropoda</taxon>
        <taxon>Chelicerata</taxon>
        <taxon>Arachnida</taxon>
        <taxon>Acari</taxon>
        <taxon>Parasitiformes</taxon>
        <taxon>Ixodida</taxon>
        <taxon>Ixodoidea</taxon>
        <taxon>Ixodidae</taxon>
        <taxon>Rhipicephalinae</taxon>
        <taxon>Rhipicephalus</taxon>
        <taxon>Rhipicephalus</taxon>
    </lineage>
</organism>
<dbReference type="PANTHER" id="PTHR11324">
    <property type="entry name" value="IL16-RELATED"/>
    <property type="match status" value="1"/>
</dbReference>
<feature type="compositionally biased region" description="Basic and acidic residues" evidence="1">
    <location>
        <begin position="172"/>
        <end position="188"/>
    </location>
</feature>
<sequence>MEVPEGVCSKENECAKAQEDSGETEAVQQRGVEEENKSDWALPSTVGQVDDLAPTSGDEEILSPIEHEAPSPFREREEKSRTPDSEDPMSSDEGGGGGFPSLLLRRLPPDGHEFPTAYSEPSLPKAPPPPSATSSAPSSQEDALPLKKPMHVYEDSGIFSDDPLSSLSASEGEEKTKVSVTKSPKECCSRQGDGRAAVSGEEAPWTNGVDKDSTSSPPPPTMIAAEPPPAAAMPKEDTKCLPATFASTPLPTPTAQYSSPLILDRRASAEATQKRYSGMLASMLETTKFGTKLKGLVIPDKPKAPATVAKTLPVIVSNSVVPSSNKMVSAMDDCKLRRDSKHSPPSPKHTTLLADPPWKTKEVSEVPKYSPAFKRRSLQVSKSCDVSPVRGSSQNGFQFSLSHSKPVTPVLPETPVMSPPPLSYTSSGSRSRSNSSSSTFSNPSSSGCSLEIAKKSRADSYAMSDGEQKQAPTVVAETPVANGKPYGQSPLLERYLSSATYDEKNAEAKVSRQNSVKSVSSTDSRSDQKTITNGYDGPSAKYNSERRSSAEIQRKNSLGSADAVIQEAKAQTVSASSSPPQLQRLPSTETKCDESRKAARTWDASSLKDAKTKYRSMDDRSWNSQFRRNSCEQPVYSTRVNSASSLSADQRTRSMDLKESPSEAWQKSVRASQLGQQKTVLKKTIDSADSAKSFKALAQNRASSLSSVLDVVDEPDVSASASPVTEAQQSPTPAKHEKIVLVKDGLGLGFTLEGGKDSPLGDKPLVVKRIFRGEGVYYTIVTTNYKEYAVVVACTLDNAPMTKWAWIQTRRPRLRRGTLRVLGHLLEAYGFSPEQLALQNSASCARLMRMKPSNSSHPASVLLF</sequence>
<accession>A0A9D4Q0Q0</accession>
<feature type="compositionally biased region" description="Low complexity" evidence="1">
    <location>
        <begin position="423"/>
        <end position="449"/>
    </location>
</feature>
<dbReference type="Gene3D" id="2.30.42.10">
    <property type="match status" value="1"/>
</dbReference>
<proteinExistence type="predicted"/>
<dbReference type="InterPro" id="IPR036034">
    <property type="entry name" value="PDZ_sf"/>
</dbReference>
<evidence type="ECO:0000313" key="3">
    <source>
        <dbReference type="Proteomes" id="UP000821837"/>
    </source>
</evidence>
<dbReference type="VEuPathDB" id="VectorBase:RSAN_047283"/>
<comment type="caution">
    <text evidence="2">The sequence shown here is derived from an EMBL/GenBank/DDBJ whole genome shotgun (WGS) entry which is preliminary data.</text>
</comment>
<dbReference type="EMBL" id="JABSTV010001249">
    <property type="protein sequence ID" value="KAH7962360.1"/>
    <property type="molecule type" value="Genomic_DNA"/>
</dbReference>
<feature type="compositionally biased region" description="Pro residues" evidence="1">
    <location>
        <begin position="216"/>
        <end position="231"/>
    </location>
</feature>
<keyword evidence="3" id="KW-1185">Reference proteome</keyword>
<feature type="region of interest" description="Disordered" evidence="1">
    <location>
        <begin position="1"/>
        <end position="236"/>
    </location>
</feature>
<dbReference type="VEuPathDB" id="VectorBase:RSAN_029237"/>
<feature type="compositionally biased region" description="Low complexity" evidence="1">
    <location>
        <begin position="574"/>
        <end position="587"/>
    </location>
</feature>
<feature type="compositionally biased region" description="Basic and acidic residues" evidence="1">
    <location>
        <begin position="65"/>
        <end position="84"/>
    </location>
</feature>
<protein>
    <submittedName>
        <fullName evidence="2">Uncharacterized protein</fullName>
    </submittedName>
</protein>
<feature type="compositionally biased region" description="Basic and acidic residues" evidence="1">
    <location>
        <begin position="606"/>
        <end position="621"/>
    </location>
</feature>
<feature type="compositionally biased region" description="Polar residues" evidence="1">
    <location>
        <begin position="378"/>
        <end position="405"/>
    </location>
</feature>
<feature type="compositionally biased region" description="Basic and acidic residues" evidence="1">
    <location>
        <begin position="8"/>
        <end position="19"/>
    </location>
</feature>
<dbReference type="SUPFAM" id="SSF50814">
    <property type="entry name" value="Lipocalins"/>
    <property type="match status" value="1"/>
</dbReference>
<reference evidence="2" key="1">
    <citation type="journal article" date="2020" name="Cell">
        <title>Large-Scale Comparative Analyses of Tick Genomes Elucidate Their Genetic Diversity and Vector Capacities.</title>
        <authorList>
            <consortium name="Tick Genome and Microbiome Consortium (TIGMIC)"/>
            <person name="Jia N."/>
            <person name="Wang J."/>
            <person name="Shi W."/>
            <person name="Du L."/>
            <person name="Sun Y."/>
            <person name="Zhan W."/>
            <person name="Jiang J.F."/>
            <person name="Wang Q."/>
            <person name="Zhang B."/>
            <person name="Ji P."/>
            <person name="Bell-Sakyi L."/>
            <person name="Cui X.M."/>
            <person name="Yuan T.T."/>
            <person name="Jiang B.G."/>
            <person name="Yang W.F."/>
            <person name="Lam T.T."/>
            <person name="Chang Q.C."/>
            <person name="Ding S.J."/>
            <person name="Wang X.J."/>
            <person name="Zhu J.G."/>
            <person name="Ruan X.D."/>
            <person name="Zhao L."/>
            <person name="Wei J.T."/>
            <person name="Ye R.Z."/>
            <person name="Que T.C."/>
            <person name="Du C.H."/>
            <person name="Zhou Y.H."/>
            <person name="Cheng J.X."/>
            <person name="Dai P.F."/>
            <person name="Guo W.B."/>
            <person name="Han X.H."/>
            <person name="Huang E.J."/>
            <person name="Li L.F."/>
            <person name="Wei W."/>
            <person name="Gao Y.C."/>
            <person name="Liu J.Z."/>
            <person name="Shao H.Z."/>
            <person name="Wang X."/>
            <person name="Wang C.C."/>
            <person name="Yang T.C."/>
            <person name="Huo Q.B."/>
            <person name="Li W."/>
            <person name="Chen H.Y."/>
            <person name="Chen S.E."/>
            <person name="Zhou L.G."/>
            <person name="Ni X.B."/>
            <person name="Tian J.H."/>
            <person name="Sheng Y."/>
            <person name="Liu T."/>
            <person name="Pan Y.S."/>
            <person name="Xia L.Y."/>
            <person name="Li J."/>
            <person name="Zhao F."/>
            <person name="Cao W.C."/>
        </authorList>
    </citation>
    <scope>NUCLEOTIDE SEQUENCE</scope>
    <source>
        <strain evidence="2">Rsan-2018</strain>
    </source>
</reference>